<dbReference type="EMBL" id="JBBLZC010000005">
    <property type="protein sequence ID" value="MEK0082804.1"/>
    <property type="molecule type" value="Genomic_DNA"/>
</dbReference>
<evidence type="ECO:0000256" key="2">
    <source>
        <dbReference type="ARBA" id="ARBA00012000"/>
    </source>
</evidence>
<dbReference type="Pfam" id="PF00730">
    <property type="entry name" value="HhH-GPD"/>
    <property type="match status" value="1"/>
</dbReference>
<evidence type="ECO:0000313" key="7">
    <source>
        <dbReference type="Proteomes" id="UP001375743"/>
    </source>
</evidence>
<comment type="catalytic activity">
    <reaction evidence="1">
        <text>Hydrolysis of alkylated DNA, releasing 3-methyladenine, 3-methylguanine, 7-methylguanine and 7-methyladenine.</text>
        <dbReference type="EC" id="3.2.2.21"/>
    </reaction>
</comment>
<dbReference type="SMART" id="SM00478">
    <property type="entry name" value="ENDO3c"/>
    <property type="match status" value="1"/>
</dbReference>
<proteinExistence type="predicted"/>
<evidence type="ECO:0000313" key="6">
    <source>
        <dbReference type="EMBL" id="MEK0082804.1"/>
    </source>
</evidence>
<dbReference type="SUPFAM" id="SSF48150">
    <property type="entry name" value="DNA-glycosylase"/>
    <property type="match status" value="1"/>
</dbReference>
<keyword evidence="7" id="KW-1185">Reference proteome</keyword>
<dbReference type="Proteomes" id="UP001375743">
    <property type="component" value="Unassembled WGS sequence"/>
</dbReference>
<dbReference type="RefSeq" id="WP_418158658.1">
    <property type="nucleotide sequence ID" value="NZ_JBBLZC010000005.1"/>
</dbReference>
<dbReference type="EC" id="3.2.2.21" evidence="2"/>
<evidence type="ECO:0000256" key="3">
    <source>
        <dbReference type="ARBA" id="ARBA00022763"/>
    </source>
</evidence>
<organism evidence="6 7">
    <name type="scientific">Benzoatithermus flavus</name>
    <dbReference type="NCBI Taxonomy" id="3108223"/>
    <lineage>
        <taxon>Bacteria</taxon>
        <taxon>Pseudomonadati</taxon>
        <taxon>Pseudomonadota</taxon>
        <taxon>Alphaproteobacteria</taxon>
        <taxon>Geminicoccales</taxon>
        <taxon>Geminicoccaceae</taxon>
        <taxon>Benzoatithermus</taxon>
    </lineage>
</organism>
<dbReference type="Gene3D" id="1.10.1670.40">
    <property type="match status" value="1"/>
</dbReference>
<dbReference type="PANTHER" id="PTHR43003">
    <property type="entry name" value="DNA-3-METHYLADENINE GLYCOSYLASE"/>
    <property type="match status" value="1"/>
</dbReference>
<dbReference type="CDD" id="cd00056">
    <property type="entry name" value="ENDO3c"/>
    <property type="match status" value="1"/>
</dbReference>
<dbReference type="InterPro" id="IPR003265">
    <property type="entry name" value="HhH-GPD_domain"/>
</dbReference>
<evidence type="ECO:0000259" key="5">
    <source>
        <dbReference type="SMART" id="SM00478"/>
    </source>
</evidence>
<dbReference type="PANTHER" id="PTHR43003:SF5">
    <property type="entry name" value="DNA-3-METHYLADENINE GLYCOSYLASE"/>
    <property type="match status" value="1"/>
</dbReference>
<accession>A0ABU8XPH3</accession>
<dbReference type="InterPro" id="IPR051912">
    <property type="entry name" value="Alkylbase_DNA_Glycosylase/TA"/>
</dbReference>
<protein>
    <recommendedName>
        <fullName evidence="2">DNA-3-methyladenine glycosylase II</fullName>
        <ecNumber evidence="2">3.2.2.21</ecNumber>
    </recommendedName>
</protein>
<keyword evidence="4" id="KW-0234">DNA repair</keyword>
<reference evidence="6 7" key="1">
    <citation type="submission" date="2024-01" db="EMBL/GenBank/DDBJ databases">
        <title>Multi-omics insights into the function and evolution of sodium benzoate biodegradation pathways in Benzoatithermus flavus gen. nov., sp. nov. from hot spring.</title>
        <authorList>
            <person name="Hu C.-J."/>
            <person name="Li W.-J."/>
        </authorList>
    </citation>
    <scope>NUCLEOTIDE SEQUENCE [LARGE SCALE GENOMIC DNA]</scope>
    <source>
        <strain evidence="6 7">SYSU G07066</strain>
    </source>
</reference>
<feature type="domain" description="HhH-GPD" evidence="5">
    <location>
        <begin position="52"/>
        <end position="207"/>
    </location>
</feature>
<dbReference type="Gene3D" id="1.10.340.30">
    <property type="entry name" value="Hypothetical protein, domain 2"/>
    <property type="match status" value="1"/>
</dbReference>
<comment type="caution">
    <text evidence="6">The sequence shown here is derived from an EMBL/GenBank/DDBJ whole genome shotgun (WGS) entry which is preliminary data.</text>
</comment>
<evidence type="ECO:0000256" key="4">
    <source>
        <dbReference type="ARBA" id="ARBA00023204"/>
    </source>
</evidence>
<dbReference type="InterPro" id="IPR011257">
    <property type="entry name" value="DNA_glycosylase"/>
</dbReference>
<name>A0ABU8XPH3_9PROT</name>
<evidence type="ECO:0000256" key="1">
    <source>
        <dbReference type="ARBA" id="ARBA00000086"/>
    </source>
</evidence>
<keyword evidence="3" id="KW-0227">DNA damage</keyword>
<gene>
    <name evidence="6" type="ORF">U1T56_06560</name>
</gene>
<sequence>MSIVPLTGERLRRAVDALAGLDPDVAAALRRIGYPPARQRDPGFATLVRIIVAQQVSTMAAAAIWRRLELALDGEVTAARLLMLDEAALRAAGLGARKAAYARGLAEAVASGRLDMDAIPHLDDEAAVARLTALDGFGRWSAEIYLLFALGRADAFPAGDLAVQIAFQRLKRLPARPTDRELRRLTLPWSPWRGAGAVFLWHYYGAVTLDGTE</sequence>